<accession>A0A0A8ZKE7</accession>
<reference evidence="1" key="1">
    <citation type="submission" date="2014-09" db="EMBL/GenBank/DDBJ databases">
        <authorList>
            <person name="Magalhaes I.L.F."/>
            <person name="Oliveira U."/>
            <person name="Santos F.R."/>
            <person name="Vidigal T.H.D.A."/>
            <person name="Brescovit A.D."/>
            <person name="Santos A.J."/>
        </authorList>
    </citation>
    <scope>NUCLEOTIDE SEQUENCE</scope>
    <source>
        <tissue evidence="1">Shoot tissue taken approximately 20 cm above the soil surface</tissue>
    </source>
</reference>
<protein>
    <submittedName>
        <fullName evidence="1">Uncharacterized protein</fullName>
    </submittedName>
</protein>
<proteinExistence type="predicted"/>
<evidence type="ECO:0000313" key="1">
    <source>
        <dbReference type="EMBL" id="JAD35337.1"/>
    </source>
</evidence>
<organism evidence="1">
    <name type="scientific">Arundo donax</name>
    <name type="common">Giant reed</name>
    <name type="synonym">Donax arundinaceus</name>
    <dbReference type="NCBI Taxonomy" id="35708"/>
    <lineage>
        <taxon>Eukaryota</taxon>
        <taxon>Viridiplantae</taxon>
        <taxon>Streptophyta</taxon>
        <taxon>Embryophyta</taxon>
        <taxon>Tracheophyta</taxon>
        <taxon>Spermatophyta</taxon>
        <taxon>Magnoliopsida</taxon>
        <taxon>Liliopsida</taxon>
        <taxon>Poales</taxon>
        <taxon>Poaceae</taxon>
        <taxon>PACMAD clade</taxon>
        <taxon>Arundinoideae</taxon>
        <taxon>Arundineae</taxon>
        <taxon>Arundo</taxon>
    </lineage>
</organism>
<sequence>MSHILIMCSLIPLCPS</sequence>
<dbReference type="AlphaFoldDB" id="A0A0A8ZKE7"/>
<name>A0A0A8ZKE7_ARUDO</name>
<dbReference type="EMBL" id="GBRH01262558">
    <property type="protein sequence ID" value="JAD35337.1"/>
    <property type="molecule type" value="Transcribed_RNA"/>
</dbReference>
<reference evidence="1" key="2">
    <citation type="journal article" date="2015" name="Data Brief">
        <title>Shoot transcriptome of the giant reed, Arundo donax.</title>
        <authorList>
            <person name="Barrero R.A."/>
            <person name="Guerrero F.D."/>
            <person name="Moolhuijzen P."/>
            <person name="Goolsby J.A."/>
            <person name="Tidwell J."/>
            <person name="Bellgard S.E."/>
            <person name="Bellgard M.I."/>
        </authorList>
    </citation>
    <scope>NUCLEOTIDE SEQUENCE</scope>
    <source>
        <tissue evidence="1">Shoot tissue taken approximately 20 cm above the soil surface</tissue>
    </source>
</reference>